<proteinExistence type="predicted"/>
<evidence type="ECO:0000313" key="1">
    <source>
        <dbReference type="EMBL" id="EST42251.1"/>
    </source>
</evidence>
<dbReference type="EMBL" id="KI546166">
    <property type="protein sequence ID" value="EST42251.1"/>
    <property type="molecule type" value="Genomic_DNA"/>
</dbReference>
<dbReference type="GeneID" id="94296278"/>
<accession>V6LEZ9</accession>
<dbReference type="Proteomes" id="UP000018208">
    <property type="component" value="Unassembled WGS sequence"/>
</dbReference>
<name>V6LEZ9_9EUKA</name>
<sequence>MKLISQFTSDAFILSIPKYQCLPQIFSYNQQTNRLIINDKNYILQPYQVNKIAAITFNQGQFLIQDLPFVFKSSIQKVLPIVYTQKSIRIQDLNISQNYGVPKNILGITQKILPSDTVNKIKFEDFTSIASVKSSLSSKPQLQISYELQNFACKTLPFQLEHSTNIIGLEIYENLMQYQFCIPLVHWIRGNKSSFLVFKEIFIHQMGSFDNWELKISKLLRGSQRGQFLAMLPKSE</sequence>
<dbReference type="AlphaFoldDB" id="V6LEZ9"/>
<dbReference type="KEGG" id="ssao:94296278"/>
<protein>
    <submittedName>
        <fullName evidence="1">Uncharacterized protein</fullName>
    </submittedName>
</protein>
<gene>
    <name evidence="2" type="ORF">SS50377_22255</name>
    <name evidence="1" type="ORF">SS50377_ee023</name>
</gene>
<dbReference type="EMBL" id="AUWU02000003">
    <property type="protein sequence ID" value="KAH0574640.1"/>
    <property type="molecule type" value="Genomic_DNA"/>
</dbReference>
<evidence type="ECO:0000313" key="2">
    <source>
        <dbReference type="EMBL" id="KAH0574640.1"/>
    </source>
</evidence>
<reference evidence="2" key="2">
    <citation type="submission" date="2020-12" db="EMBL/GenBank/DDBJ databases">
        <title>New Spironucleus salmonicida genome in near-complete chromosomes.</title>
        <authorList>
            <person name="Xu F."/>
            <person name="Kurt Z."/>
            <person name="Jimenez-Gonzalez A."/>
            <person name="Astvaldsson A."/>
            <person name="Andersson J.O."/>
            <person name="Svard S.G."/>
        </authorList>
    </citation>
    <scope>NUCLEOTIDE SEQUENCE</scope>
    <source>
        <strain evidence="2">ATCC 50377</strain>
    </source>
</reference>
<organism evidence="1">
    <name type="scientific">Spironucleus salmonicida</name>
    <dbReference type="NCBI Taxonomy" id="348837"/>
    <lineage>
        <taxon>Eukaryota</taxon>
        <taxon>Metamonada</taxon>
        <taxon>Diplomonadida</taxon>
        <taxon>Hexamitidae</taxon>
        <taxon>Hexamitinae</taxon>
        <taxon>Spironucleus</taxon>
    </lineage>
</organism>
<reference evidence="1 2" key="1">
    <citation type="journal article" date="2014" name="PLoS Genet.">
        <title>The Genome of Spironucleus salmonicida Highlights a Fish Pathogen Adapted to Fluctuating Environments.</title>
        <authorList>
            <person name="Xu F."/>
            <person name="Jerlstrom-Hultqvist J."/>
            <person name="Einarsson E."/>
            <person name="Astvaldsson A."/>
            <person name="Svard S.G."/>
            <person name="Andersson J.O."/>
        </authorList>
    </citation>
    <scope>NUCLEOTIDE SEQUENCE</scope>
    <source>
        <strain evidence="2">ATCC 50377</strain>
    </source>
</reference>
<dbReference type="VEuPathDB" id="GiardiaDB:SS50377_22255"/>
<evidence type="ECO:0000313" key="3">
    <source>
        <dbReference type="Proteomes" id="UP000018208"/>
    </source>
</evidence>
<dbReference type="RefSeq" id="XP_067765413.1">
    <property type="nucleotide sequence ID" value="XM_067906145.1"/>
</dbReference>
<keyword evidence="3" id="KW-1185">Reference proteome</keyword>